<dbReference type="FunFam" id="3.40.50.300:FF:000416">
    <property type="entry name" value="p-loop nucleoside triphosphate hydrolase superfamily protein"/>
    <property type="match status" value="1"/>
</dbReference>
<dbReference type="PANTHER" id="PTHR12961">
    <property type="entry name" value="CONSERVED OLIGOMERIC GOLGI COMPLEX COMPONENT 2"/>
    <property type="match status" value="1"/>
</dbReference>
<feature type="non-terminal residue" evidence="11">
    <location>
        <position position="1"/>
    </location>
</feature>
<evidence type="ECO:0000259" key="10">
    <source>
        <dbReference type="SMART" id="SM00382"/>
    </source>
</evidence>
<feature type="domain" description="AAA+ ATPase" evidence="10">
    <location>
        <begin position="916"/>
        <end position="1053"/>
    </location>
</feature>
<evidence type="ECO:0000256" key="7">
    <source>
        <dbReference type="ARBA" id="ARBA00023136"/>
    </source>
</evidence>
<evidence type="ECO:0000256" key="8">
    <source>
        <dbReference type="ARBA" id="ARBA00031344"/>
    </source>
</evidence>
<dbReference type="Proteomes" id="UP000685013">
    <property type="component" value="Chromosome 13"/>
</dbReference>
<dbReference type="GO" id="GO:0015031">
    <property type="term" value="P:protein transport"/>
    <property type="evidence" value="ECO:0007669"/>
    <property type="project" value="UniProtKB-KW"/>
</dbReference>
<dbReference type="Pfam" id="PF12022">
    <property type="entry name" value="COG2_C"/>
    <property type="match status" value="1"/>
</dbReference>
<feature type="region of interest" description="Disordered" evidence="9">
    <location>
        <begin position="1"/>
        <end position="76"/>
    </location>
</feature>
<evidence type="ECO:0000256" key="6">
    <source>
        <dbReference type="ARBA" id="ARBA00023034"/>
    </source>
</evidence>
<feature type="region of interest" description="Disordered" evidence="9">
    <location>
        <begin position="282"/>
        <end position="321"/>
    </location>
</feature>
<dbReference type="InterPro" id="IPR024603">
    <property type="entry name" value="COG_complex_COG2_C"/>
</dbReference>
<dbReference type="PANTHER" id="PTHR12961:SF0">
    <property type="entry name" value="CONSERVED OLIGOMERIC GOLGI COMPLEX SUBUNIT 2"/>
    <property type="match status" value="1"/>
</dbReference>
<dbReference type="SMART" id="SM00382">
    <property type="entry name" value="AAA"/>
    <property type="match status" value="1"/>
</dbReference>
<evidence type="ECO:0000256" key="5">
    <source>
        <dbReference type="ARBA" id="ARBA00022927"/>
    </source>
</evidence>
<keyword evidence="12" id="KW-1185">Reference proteome</keyword>
<feature type="compositionally biased region" description="Polar residues" evidence="9">
    <location>
        <begin position="497"/>
        <end position="508"/>
    </location>
</feature>
<protein>
    <recommendedName>
        <fullName evidence="3">Conserved oligomeric Golgi complex subunit 2</fullName>
    </recommendedName>
    <alternativeName>
        <fullName evidence="8">Component of oligomeric Golgi complex 2</fullName>
    </alternativeName>
</protein>
<keyword evidence="6" id="KW-0333">Golgi apparatus</keyword>
<dbReference type="InterPro" id="IPR000253">
    <property type="entry name" value="FHA_dom"/>
</dbReference>
<dbReference type="CDD" id="cd00060">
    <property type="entry name" value="FHA"/>
    <property type="match status" value="1"/>
</dbReference>
<dbReference type="InterPro" id="IPR056653">
    <property type="entry name" value="DUF7751"/>
</dbReference>
<gene>
    <name evidence="11" type="primary">COG2</name>
    <name evidence="11" type="ORF">SDJN03_20079</name>
</gene>
<organism evidence="11 12">
    <name type="scientific">Cucurbita argyrosperma subsp. sororia</name>
    <dbReference type="NCBI Taxonomy" id="37648"/>
    <lineage>
        <taxon>Eukaryota</taxon>
        <taxon>Viridiplantae</taxon>
        <taxon>Streptophyta</taxon>
        <taxon>Embryophyta</taxon>
        <taxon>Tracheophyta</taxon>
        <taxon>Spermatophyta</taxon>
        <taxon>Magnoliopsida</taxon>
        <taxon>eudicotyledons</taxon>
        <taxon>Gunneridae</taxon>
        <taxon>Pentapetalae</taxon>
        <taxon>rosids</taxon>
        <taxon>fabids</taxon>
        <taxon>Cucurbitales</taxon>
        <taxon>Cucurbitaceae</taxon>
        <taxon>Cucurbiteae</taxon>
        <taxon>Cucurbita</taxon>
    </lineage>
</organism>
<evidence type="ECO:0000313" key="12">
    <source>
        <dbReference type="Proteomes" id="UP000685013"/>
    </source>
</evidence>
<dbReference type="Pfam" id="PF17862">
    <property type="entry name" value="AAA_lid_3"/>
    <property type="match status" value="1"/>
</dbReference>
<dbReference type="InterPro" id="IPR009316">
    <property type="entry name" value="COG2"/>
</dbReference>
<proteinExistence type="inferred from homology"/>
<sequence length="1980" mass="216689">MVSTRRSGSLSGSNSKRSSSSEDKPSSPKRQKVENGCGSEKSMPAVENSKELCTPPTVDPGDNGPGGGPIAGVDVGEGVSSLKEDAAPAAVAVTTPIAEGTSLVGDKPRSSFSSWSLYAAKQNPNFETTTPWCRLLSQFGQNPNVDIFSSNFTIGSSRGCNFPLKDHTISGTLCKIKHTQREGSAVAVLESTGGKGSVMVNGLTVKKSSSCVLNSGDEVVFGALGNHAYIFQQLMNEVSVKGLDVQNGVGKFLQLGKRTGDPSAVAGASILASLSSLRQDISRWKPPSQTSGKTHQEVRNDKAVDSSTTSRNLHPGSNPDAVIEAGNVMEERNQWIGELQPASTSGMSLRCAAFKEDVHAGIVDGRDLEVSFENFPYYLSENTKNVLIAASYIHLKHKEHSKYASELNTVNPRILLSGPAGSEIYQEMLAKALANYYGAKLLIFDSHSFLGGLSSKEAELLKDGVNAAKSCSCSKQSTVSTETTKNTDQVTGEEDTPSSSNATLTAPDSQPKMEMDSIPSSSGTAKNNFLKIGDRVKFIGSASGGIYPATSPARGPPNGTRGKVVLTFDNSSSSKIGVKFDKLIPDGVDLGGYCEGGYGYFCYATDLRLENSGVEELDKILIDILFEAVFSESRNSPFILFMKDAEKSLVGNLDSYSTFKSRLEKLPDNVIVIGSHTHTDNRKEKSHPGGLLFTKFGSNQTALLDLAFPVMDSFGRLHDRGKEVPKATKLLTKLFPNKVTIHMPQDEGLLVSWKHQLERDAETLKMKGNLNQLRVVLSRSGMDCEGLETLCIKDQTLTNESAEKVVGWALSHHLMQNLEADPDSRILLSCESIQYGISILQAILNESKCMKKSLKDVVTENEFEKRLLADVIPPSDIGVTFDDIGALENVKDTLKELVMLPLQRPELFCKGQLTKPCKGILLFGPPGTGKTMLAKAVATEAGANFINISMSSITSKWFGEGEKYVKAVFSLASKIAPSVVFVDEVDSMLGRRENPGEHEAMRKMKNEFMVNWDGLRTKDTERVLVLAATNRPFDLDEAVIRRLPRRLMVNLPDAPNRAKILKVILAKEDLSPDFDFDSVASMTDGYSGSDLKNLCVAAAHRPIKEILEKEKKERAAALADGRPAPALSGSEDIRPLNMNDFKYAHERVCASVSSESVNMTELLQWNELYGEGGSRRKKALSYFMNGADHSFGHPRLVFCGIEFFRDCPGRLPQFEATGELLGKPNSMADLIPPPHRSTNDFFSDPLDSHPLWFKPDLFLSPNFDSESYISELRTFVPFDTLRSQLHSHLSALNRELIDLINRDYTDFVNLSTKLVDVEAAVVRMRAPLVELREKIEQFRASVEFSLSALQNGLRQRSEAASAREVLELLLDTFHVVSKVEKLIKELPSAPADGSNGNMNLTDKSVSSNGTSLPHMENGTNLRETQSMLLERISSEMNRLKFYIAHAQNLPFIQNMDKRIQSASLLLDTSLGHCFVDGLEHRDENAIYNCLRAYAAIDNTTSAEEIFRTTVVAPSVHKVIPHGVSGMDAGSSDDDLENDYKQMKQYIDKECKFLLEISATENSGLHVFDFLANSILKEVLSAIQKAKPGAFSPGRPTEFLKNYKSSLDFLAYLEGYCPSRSAVAKFRAAAVYNEFMKQWNTGVYFSLRFQEIAGALDSSLSAPSLTPVQTSSSGQGDTQDLTLKQSVVLLDCLTACWREDVLVLSCSDKFLRLSLQLLSRYSNWLSSGLAYRKTGTGSNPGSEWAVAAAPDDLIYIIHDLGRLATVVAGEFLETVLQLLSSCTADVLDSIKQSILHSGKSLNNLMPEVIGAIVTSLVERSVEDLRQLKGITATYRMTNKPLPVRHSPYVSGLLRPLKALLDGEKAATFLTAEARNTLLIGAVTEITARYYELAADLVSLARKTDSSLQKIRQEVQRRAGASSDVSDHNISDTDKICMQLFLDIQEYGRNLSALGVEAASILTYRSFWQCVAPPDRQNSINF</sequence>
<dbReference type="GO" id="GO:0005524">
    <property type="term" value="F:ATP binding"/>
    <property type="evidence" value="ECO:0007669"/>
    <property type="project" value="InterPro"/>
</dbReference>
<name>A0AAV6MNZ6_9ROSI</name>
<feature type="compositionally biased region" description="Polar residues" evidence="9">
    <location>
        <begin position="476"/>
        <end position="490"/>
    </location>
</feature>
<dbReference type="InterPro" id="IPR024602">
    <property type="entry name" value="COG_su2_N"/>
</dbReference>
<dbReference type="InterPro" id="IPR003959">
    <property type="entry name" value="ATPase_AAA_core"/>
</dbReference>
<dbReference type="Pfam" id="PF00004">
    <property type="entry name" value="AAA"/>
    <property type="match status" value="1"/>
</dbReference>
<feature type="region of interest" description="Disordered" evidence="9">
    <location>
        <begin position="476"/>
        <end position="522"/>
    </location>
</feature>
<evidence type="ECO:0000256" key="4">
    <source>
        <dbReference type="ARBA" id="ARBA00022448"/>
    </source>
</evidence>
<dbReference type="EMBL" id="JAGKQH010000013">
    <property type="protein sequence ID" value="KAG6584147.1"/>
    <property type="molecule type" value="Genomic_DNA"/>
</dbReference>
<keyword evidence="5" id="KW-0653">Protein transport</keyword>
<dbReference type="InterPro" id="IPR041569">
    <property type="entry name" value="AAA_lid_3"/>
</dbReference>
<dbReference type="Pfam" id="PF06148">
    <property type="entry name" value="COG2_N"/>
    <property type="match status" value="1"/>
</dbReference>
<dbReference type="GO" id="GO:0000139">
    <property type="term" value="C:Golgi membrane"/>
    <property type="evidence" value="ECO:0007669"/>
    <property type="project" value="UniProtKB-SubCell"/>
</dbReference>
<dbReference type="CDD" id="cd19520">
    <property type="entry name" value="RecA-like_ATAD1"/>
    <property type="match status" value="1"/>
</dbReference>
<comment type="caution">
    <text evidence="11">The sequence shown here is derived from an EMBL/GenBank/DDBJ whole genome shotgun (WGS) entry which is preliminary data.</text>
</comment>
<comment type="similarity">
    <text evidence="2">Belongs to the COG2 family.</text>
</comment>
<evidence type="ECO:0000256" key="3">
    <source>
        <dbReference type="ARBA" id="ARBA00020977"/>
    </source>
</evidence>
<dbReference type="GO" id="GO:0016887">
    <property type="term" value="F:ATP hydrolysis activity"/>
    <property type="evidence" value="ECO:0007669"/>
    <property type="project" value="InterPro"/>
</dbReference>
<keyword evidence="7" id="KW-0472">Membrane</keyword>
<keyword evidence="4" id="KW-0813">Transport</keyword>
<dbReference type="Pfam" id="PF00498">
    <property type="entry name" value="FHA"/>
    <property type="match status" value="1"/>
</dbReference>
<dbReference type="PROSITE" id="PS00674">
    <property type="entry name" value="AAA"/>
    <property type="match status" value="1"/>
</dbReference>
<evidence type="ECO:0000256" key="1">
    <source>
        <dbReference type="ARBA" id="ARBA00004395"/>
    </source>
</evidence>
<comment type="subcellular location">
    <subcellularLocation>
        <location evidence="1">Golgi apparatus membrane</location>
        <topology evidence="1">Peripheral membrane protein</topology>
    </subcellularLocation>
</comment>
<dbReference type="GO" id="GO:0017119">
    <property type="term" value="C:Golgi transport complex"/>
    <property type="evidence" value="ECO:0007669"/>
    <property type="project" value="TreeGrafter"/>
</dbReference>
<dbReference type="GO" id="GO:0006891">
    <property type="term" value="P:intra-Golgi vesicle-mediated transport"/>
    <property type="evidence" value="ECO:0007669"/>
    <property type="project" value="TreeGrafter"/>
</dbReference>
<dbReference type="Pfam" id="PF24933">
    <property type="entry name" value="DUF7751"/>
    <property type="match status" value="1"/>
</dbReference>
<evidence type="ECO:0000256" key="2">
    <source>
        <dbReference type="ARBA" id="ARBA00007603"/>
    </source>
</evidence>
<dbReference type="InterPro" id="IPR003593">
    <property type="entry name" value="AAA+_ATPase"/>
</dbReference>
<feature type="compositionally biased region" description="Basic and acidic residues" evidence="9">
    <location>
        <begin position="294"/>
        <end position="304"/>
    </location>
</feature>
<dbReference type="InterPro" id="IPR003960">
    <property type="entry name" value="ATPase_AAA_CS"/>
</dbReference>
<dbReference type="GO" id="GO:0007030">
    <property type="term" value="P:Golgi organization"/>
    <property type="evidence" value="ECO:0007669"/>
    <property type="project" value="InterPro"/>
</dbReference>
<evidence type="ECO:0000313" key="11">
    <source>
        <dbReference type="EMBL" id="KAG6584147.1"/>
    </source>
</evidence>
<feature type="compositionally biased region" description="Low complexity" evidence="9">
    <location>
        <begin position="1"/>
        <end position="18"/>
    </location>
</feature>
<accession>A0AAV6MNZ6</accession>
<evidence type="ECO:0000256" key="9">
    <source>
        <dbReference type="SAM" id="MobiDB-lite"/>
    </source>
</evidence>
<reference evidence="11 12" key="1">
    <citation type="journal article" date="2021" name="Hortic Res">
        <title>The domestication of Cucurbita argyrosperma as revealed by the genome of its wild relative.</title>
        <authorList>
            <person name="Barrera-Redondo J."/>
            <person name="Sanchez-de la Vega G."/>
            <person name="Aguirre-Liguori J.A."/>
            <person name="Castellanos-Morales G."/>
            <person name="Gutierrez-Guerrero Y.T."/>
            <person name="Aguirre-Dugua X."/>
            <person name="Aguirre-Planter E."/>
            <person name="Tenaillon M.I."/>
            <person name="Lira-Saade R."/>
            <person name="Eguiarte L.E."/>
        </authorList>
    </citation>
    <scope>NUCLEOTIDE SEQUENCE [LARGE SCALE GENOMIC DNA]</scope>
    <source>
        <strain evidence="11">JBR-2021</strain>
    </source>
</reference>